<keyword evidence="1" id="KW-0378">Hydrolase</keyword>
<dbReference type="CDD" id="cd10787">
    <property type="entry name" value="LamB_YcsF_like"/>
    <property type="match status" value="1"/>
</dbReference>
<organism evidence="2 3">
    <name type="scientific">Salibacterium salarium</name>
    <dbReference type="NCBI Taxonomy" id="284579"/>
    <lineage>
        <taxon>Bacteria</taxon>
        <taxon>Bacillati</taxon>
        <taxon>Bacillota</taxon>
        <taxon>Bacilli</taxon>
        <taxon>Bacillales</taxon>
        <taxon>Bacillaceae</taxon>
    </lineage>
</organism>
<evidence type="ECO:0000313" key="3">
    <source>
        <dbReference type="Proteomes" id="UP000275076"/>
    </source>
</evidence>
<dbReference type="NCBIfam" id="NF003814">
    <property type="entry name" value="PRK05406.1-3"/>
    <property type="match status" value="1"/>
</dbReference>
<dbReference type="AlphaFoldDB" id="A0A3R9WNM4"/>
<dbReference type="SUPFAM" id="SSF88713">
    <property type="entry name" value="Glycoside hydrolase/deacetylase"/>
    <property type="match status" value="1"/>
</dbReference>
<dbReference type="InterPro" id="IPR011330">
    <property type="entry name" value="Glyco_hydro/deAcase_b/a-brl"/>
</dbReference>
<name>A0A3R9WNM4_9BACI</name>
<comment type="catalytic activity">
    <reaction evidence="1">
        <text>5-oxo-L-proline + ATP + 2 H2O = L-glutamate + ADP + phosphate + H(+)</text>
        <dbReference type="Rhea" id="RHEA:10348"/>
        <dbReference type="ChEBI" id="CHEBI:15377"/>
        <dbReference type="ChEBI" id="CHEBI:15378"/>
        <dbReference type="ChEBI" id="CHEBI:29985"/>
        <dbReference type="ChEBI" id="CHEBI:30616"/>
        <dbReference type="ChEBI" id="CHEBI:43474"/>
        <dbReference type="ChEBI" id="CHEBI:58402"/>
        <dbReference type="ChEBI" id="CHEBI:456216"/>
        <dbReference type="EC" id="3.5.2.9"/>
    </reaction>
</comment>
<proteinExistence type="inferred from homology"/>
<evidence type="ECO:0000313" key="2">
    <source>
        <dbReference type="EMBL" id="RSL30237.1"/>
    </source>
</evidence>
<dbReference type="EMBL" id="RBVX01000040">
    <property type="protein sequence ID" value="RSL30237.1"/>
    <property type="molecule type" value="Genomic_DNA"/>
</dbReference>
<keyword evidence="1" id="KW-0067">ATP-binding</keyword>
<dbReference type="RefSeq" id="WP_125560948.1">
    <property type="nucleotide sequence ID" value="NZ_RBVX01000040.1"/>
</dbReference>
<protein>
    <recommendedName>
        <fullName evidence="1">5-oxoprolinase subunit A</fullName>
        <shortName evidence="1">5-OPase subunit A</shortName>
        <ecNumber evidence="1">3.5.2.9</ecNumber>
    </recommendedName>
    <alternativeName>
        <fullName evidence="1">5-oxoprolinase (ATP-hydrolyzing) subunit A</fullName>
    </alternativeName>
</protein>
<dbReference type="EC" id="3.5.2.9" evidence="1"/>
<dbReference type="Proteomes" id="UP000275076">
    <property type="component" value="Unassembled WGS sequence"/>
</dbReference>
<evidence type="ECO:0000256" key="1">
    <source>
        <dbReference type="HAMAP-Rule" id="MF_00691"/>
    </source>
</evidence>
<comment type="similarity">
    <text evidence="1">Belongs to the LamB/PxpA family.</text>
</comment>
<dbReference type="PANTHER" id="PTHR30292:SF0">
    <property type="entry name" value="5-OXOPROLINASE SUBUNIT A"/>
    <property type="match status" value="1"/>
</dbReference>
<keyword evidence="1" id="KW-0547">Nucleotide-binding</keyword>
<sequence>MAVIDLNCDLGESFGVYELGNDKEVLKEITSANVACGYHAGDHNVMAKTVEYAVEHGVAVGAHPGFLDLIGFGRRAIQSEPSDIYHLIIYQISALKGFCQLHQTKMQHVKPHGALYQMAATDRNIADAIARAVYDTDFELILFGLAGSELVKAGEDIGLNVAQEVFADRTYQSDGTLTPRSQSDAMIHQPEEAVEQVKQMVKEKTCTAVDGTVFPLQADTICVHGDNPRSLDFTRQLKEVLKEEGIQLQPLIME</sequence>
<keyword evidence="3" id="KW-1185">Reference proteome</keyword>
<dbReference type="GO" id="GO:0017168">
    <property type="term" value="F:5-oxoprolinase (ATP-hydrolyzing) activity"/>
    <property type="evidence" value="ECO:0007669"/>
    <property type="project" value="UniProtKB-UniRule"/>
</dbReference>
<gene>
    <name evidence="1" type="primary">pxpA</name>
    <name evidence="2" type="ORF">D7Z54_26880</name>
</gene>
<dbReference type="HAMAP" id="MF_00691">
    <property type="entry name" value="PxpA"/>
    <property type="match status" value="1"/>
</dbReference>
<dbReference type="Gene3D" id="3.20.20.370">
    <property type="entry name" value="Glycoside hydrolase/deacetylase"/>
    <property type="match status" value="1"/>
</dbReference>
<comment type="caution">
    <text evidence="2">The sequence shown here is derived from an EMBL/GenBank/DDBJ whole genome shotgun (WGS) entry which is preliminary data.</text>
</comment>
<dbReference type="NCBIfam" id="NF003816">
    <property type="entry name" value="PRK05406.1-5"/>
    <property type="match status" value="1"/>
</dbReference>
<comment type="function">
    <text evidence="1">Catalyzes the cleavage of 5-oxoproline to form L-glutamate coupled to the hydrolysis of ATP to ADP and inorganic phosphate.</text>
</comment>
<dbReference type="Pfam" id="PF03746">
    <property type="entry name" value="LamB_YcsF"/>
    <property type="match status" value="1"/>
</dbReference>
<reference evidence="2 3" key="1">
    <citation type="submission" date="2018-10" db="EMBL/GenBank/DDBJ databases">
        <title>Draft genome sequence of Bacillus salarius IM0101, isolated from a hypersaline soil in Inner Mongolia, China.</title>
        <authorList>
            <person name="Yamprayoonswat W."/>
            <person name="Boonvisut S."/>
            <person name="Jumpathong W."/>
            <person name="Sittihan S."/>
            <person name="Ruangsuj P."/>
            <person name="Wanthongcharoen S."/>
            <person name="Thongpramul N."/>
            <person name="Pimmason S."/>
            <person name="Yu B."/>
            <person name="Yasawong M."/>
        </authorList>
    </citation>
    <scope>NUCLEOTIDE SEQUENCE [LARGE SCALE GENOMIC DNA]</scope>
    <source>
        <strain evidence="2 3">IM0101</strain>
    </source>
</reference>
<dbReference type="OrthoDB" id="9773478at2"/>
<dbReference type="GO" id="GO:0005524">
    <property type="term" value="F:ATP binding"/>
    <property type="evidence" value="ECO:0007669"/>
    <property type="project" value="UniProtKB-UniRule"/>
</dbReference>
<dbReference type="GO" id="GO:0005975">
    <property type="term" value="P:carbohydrate metabolic process"/>
    <property type="evidence" value="ECO:0007669"/>
    <property type="project" value="InterPro"/>
</dbReference>
<dbReference type="InterPro" id="IPR005501">
    <property type="entry name" value="LamB/YcsF/PxpA-like"/>
</dbReference>
<accession>A0A3R9WNM4</accession>
<comment type="subunit">
    <text evidence="1">Forms a complex composed of PxpA, PxpB and PxpC.</text>
</comment>
<dbReference type="PANTHER" id="PTHR30292">
    <property type="entry name" value="UNCHARACTERIZED PROTEIN YBGL-RELATED"/>
    <property type="match status" value="1"/>
</dbReference>